<proteinExistence type="predicted"/>
<name>A0A9W7L1E0_9STRA</name>
<protein>
    <submittedName>
        <fullName evidence="1">Uncharacterized protein</fullName>
    </submittedName>
</protein>
<reference evidence="2" key="1">
    <citation type="journal article" date="2023" name="Commun. Biol.">
        <title>Genome analysis of Parmales, the sister group of diatoms, reveals the evolutionary specialization of diatoms from phago-mixotrophs to photoautotrophs.</title>
        <authorList>
            <person name="Ban H."/>
            <person name="Sato S."/>
            <person name="Yoshikawa S."/>
            <person name="Yamada K."/>
            <person name="Nakamura Y."/>
            <person name="Ichinomiya M."/>
            <person name="Sato N."/>
            <person name="Blanc-Mathieu R."/>
            <person name="Endo H."/>
            <person name="Kuwata A."/>
            <person name="Ogata H."/>
        </authorList>
    </citation>
    <scope>NUCLEOTIDE SEQUENCE [LARGE SCALE GENOMIC DNA]</scope>
</reference>
<evidence type="ECO:0000313" key="1">
    <source>
        <dbReference type="EMBL" id="GMI21595.1"/>
    </source>
</evidence>
<dbReference type="Proteomes" id="UP001165065">
    <property type="component" value="Unassembled WGS sequence"/>
</dbReference>
<accession>A0A9W7L1E0</accession>
<keyword evidence="2" id="KW-1185">Reference proteome</keyword>
<dbReference type="AlphaFoldDB" id="A0A9W7L1E0"/>
<dbReference type="PANTHER" id="PTHR45588:SF1">
    <property type="entry name" value="WW DOMAIN-CONTAINING PROTEIN"/>
    <property type="match status" value="1"/>
</dbReference>
<evidence type="ECO:0000313" key="2">
    <source>
        <dbReference type="Proteomes" id="UP001165065"/>
    </source>
</evidence>
<comment type="caution">
    <text evidence="1">The sequence shown here is derived from an EMBL/GenBank/DDBJ whole genome shotgun (WGS) entry which is preliminary data.</text>
</comment>
<sequence>MEEGGWNLSQAATELIKSSLVRFPTGDVDEADQVQNAVDYAAYLGSNHNFDMDLLSMYAEAEMDVMAVRGQGYYTLNGEVNPGEPREEAVRAMDALETVMSSSGASSQQPLALHMYIHITEPLTPGEGAAKGEASADSLASLNVTGSGHLLHMPGHLFMRVGRYSDVATSNALAHEADDLYKGKGMLPYGPAHNSYMGVAAAALDGQSVWSIKYSEIMRDIYRGGDADDSPGVEDGWNTLLMVYLRFGMWEEVVKDKYWRVPKEFGLEEGNNYGDFLGAYCRGQAFWQLGEAERAESELSAMAGMSLADKFQDRAKVAILSLRARLAGGEEGLELLREAAEEQNGWEYNSPPQFMQPMNQCVGAYLLGLGRREEAAQAFETDLMEFPKNAWSLLGMFEATGEARYMERAKEAWERGDVELTSPCLIFADVKR</sequence>
<organism evidence="1 2">
    <name type="scientific">Triparma columacea</name>
    <dbReference type="NCBI Taxonomy" id="722753"/>
    <lineage>
        <taxon>Eukaryota</taxon>
        <taxon>Sar</taxon>
        <taxon>Stramenopiles</taxon>
        <taxon>Ochrophyta</taxon>
        <taxon>Bolidophyceae</taxon>
        <taxon>Parmales</taxon>
        <taxon>Triparmaceae</taxon>
        <taxon>Triparma</taxon>
    </lineage>
</organism>
<dbReference type="OrthoDB" id="414774at2759"/>
<dbReference type="PANTHER" id="PTHR45588">
    <property type="entry name" value="TPR DOMAIN-CONTAINING PROTEIN"/>
    <property type="match status" value="1"/>
</dbReference>
<gene>
    <name evidence="1" type="ORF">TrCOL_g7403</name>
</gene>
<dbReference type="EMBL" id="BRYA01000533">
    <property type="protein sequence ID" value="GMI21595.1"/>
    <property type="molecule type" value="Genomic_DNA"/>
</dbReference>